<proteinExistence type="predicted"/>
<dbReference type="STRING" id="48269.A0A183M029"/>
<keyword evidence="2" id="KW-1185">Reference proteome</keyword>
<protein>
    <submittedName>
        <fullName evidence="1">Uncharacterized protein</fullName>
    </submittedName>
</protein>
<reference evidence="1 2" key="1">
    <citation type="submission" date="2018-11" db="EMBL/GenBank/DDBJ databases">
        <authorList>
            <consortium name="Pathogen Informatics"/>
        </authorList>
    </citation>
    <scope>NUCLEOTIDE SEQUENCE [LARGE SCALE GENOMIC DNA]</scope>
    <source>
        <strain evidence="1 2">Zambia</strain>
    </source>
</reference>
<dbReference type="EMBL" id="UZAI01004424">
    <property type="protein sequence ID" value="VDO86178.1"/>
    <property type="molecule type" value="Genomic_DNA"/>
</dbReference>
<dbReference type="Proteomes" id="UP000277204">
    <property type="component" value="Unassembled WGS sequence"/>
</dbReference>
<evidence type="ECO:0000313" key="1">
    <source>
        <dbReference type="EMBL" id="VDO86178.1"/>
    </source>
</evidence>
<sequence>MESVRTRKGADIASYDYLIVAKIKLKPKRHWTSEKTAVQGLKTAFFQDTDKLNGFKIPLIKRFQVSQDLPKEDESTMEDNQKKD</sequence>
<name>A0A183M029_9TREM</name>
<gene>
    <name evidence="1" type="ORF">SMRZ_LOCUS9404</name>
</gene>
<accession>A0A183M029</accession>
<organism evidence="1 2">
    <name type="scientific">Schistosoma margrebowiei</name>
    <dbReference type="NCBI Taxonomy" id="48269"/>
    <lineage>
        <taxon>Eukaryota</taxon>
        <taxon>Metazoa</taxon>
        <taxon>Spiralia</taxon>
        <taxon>Lophotrochozoa</taxon>
        <taxon>Platyhelminthes</taxon>
        <taxon>Trematoda</taxon>
        <taxon>Digenea</taxon>
        <taxon>Strigeidida</taxon>
        <taxon>Schistosomatoidea</taxon>
        <taxon>Schistosomatidae</taxon>
        <taxon>Schistosoma</taxon>
    </lineage>
</organism>
<evidence type="ECO:0000313" key="2">
    <source>
        <dbReference type="Proteomes" id="UP000277204"/>
    </source>
</evidence>
<dbReference type="AlphaFoldDB" id="A0A183M029"/>